<organism evidence="2 3">
    <name type="scientific">Geothrix rubra</name>
    <dbReference type="NCBI Taxonomy" id="2927977"/>
    <lineage>
        <taxon>Bacteria</taxon>
        <taxon>Pseudomonadati</taxon>
        <taxon>Acidobacteriota</taxon>
        <taxon>Holophagae</taxon>
        <taxon>Holophagales</taxon>
        <taxon>Holophagaceae</taxon>
        <taxon>Geothrix</taxon>
    </lineage>
</organism>
<evidence type="ECO:0000313" key="2">
    <source>
        <dbReference type="EMBL" id="GLH70363.1"/>
    </source>
</evidence>
<accession>A0ABQ5Q7B8</accession>
<keyword evidence="3" id="KW-1185">Reference proteome</keyword>
<comment type="caution">
    <text evidence="2">The sequence shown here is derived from an EMBL/GenBank/DDBJ whole genome shotgun (WGS) entry which is preliminary data.</text>
</comment>
<evidence type="ECO:0000256" key="1">
    <source>
        <dbReference type="SAM" id="MobiDB-lite"/>
    </source>
</evidence>
<dbReference type="Proteomes" id="UP001165089">
    <property type="component" value="Unassembled WGS sequence"/>
</dbReference>
<feature type="region of interest" description="Disordered" evidence="1">
    <location>
        <begin position="41"/>
        <end position="65"/>
    </location>
</feature>
<proteinExistence type="predicted"/>
<feature type="region of interest" description="Disordered" evidence="1">
    <location>
        <begin position="1"/>
        <end position="24"/>
    </location>
</feature>
<protein>
    <submittedName>
        <fullName evidence="2">Uncharacterized protein</fullName>
    </submittedName>
</protein>
<sequence length="65" mass="7152">MHKPDEIGSKLTGVPRGAPRERAGQVARHLAEYGCEVSLMSERRDLPEEQPHRLGASLRGRPPAP</sequence>
<gene>
    <name evidence="2" type="ORF">GETHPA_18960</name>
</gene>
<name>A0ABQ5Q7B8_9BACT</name>
<reference evidence="2 3" key="1">
    <citation type="journal article" date="2023" name="Antonie Van Leeuwenhoek">
        <title>Mesoterricola silvestris gen. nov., sp. nov., Mesoterricola sediminis sp. nov., Geothrix oryzae sp. nov., Geothrix edaphica sp. nov., Geothrix rubra sp. nov., and Geothrix limicola sp. nov., six novel members of Acidobacteriota isolated from soils.</title>
        <authorList>
            <person name="Itoh H."/>
            <person name="Sugisawa Y."/>
            <person name="Mise K."/>
            <person name="Xu Z."/>
            <person name="Kuniyasu M."/>
            <person name="Ushijima N."/>
            <person name="Kawano K."/>
            <person name="Kobayashi E."/>
            <person name="Shiratori Y."/>
            <person name="Masuda Y."/>
            <person name="Senoo K."/>
        </authorList>
    </citation>
    <scope>NUCLEOTIDE SEQUENCE [LARGE SCALE GENOMIC DNA]</scope>
    <source>
        <strain evidence="2 3">Red803</strain>
    </source>
</reference>
<evidence type="ECO:0000313" key="3">
    <source>
        <dbReference type="Proteomes" id="UP001165089"/>
    </source>
</evidence>
<feature type="compositionally biased region" description="Basic and acidic residues" evidence="1">
    <location>
        <begin position="41"/>
        <end position="52"/>
    </location>
</feature>
<dbReference type="EMBL" id="BSDD01000003">
    <property type="protein sequence ID" value="GLH70363.1"/>
    <property type="molecule type" value="Genomic_DNA"/>
</dbReference>